<keyword evidence="2" id="KW-1185">Reference proteome</keyword>
<gene>
    <name evidence="1" type="ORF">ACFQ4A_14225</name>
</gene>
<protein>
    <submittedName>
        <fullName evidence="1">Uncharacterized protein</fullName>
    </submittedName>
</protein>
<accession>A0ABW3ZXC9</accession>
<organism evidence="1 2">
    <name type="scientific">Lentibacillus salinarum</name>
    <dbReference type="NCBI Taxonomy" id="446820"/>
    <lineage>
        <taxon>Bacteria</taxon>
        <taxon>Bacillati</taxon>
        <taxon>Bacillota</taxon>
        <taxon>Bacilli</taxon>
        <taxon>Bacillales</taxon>
        <taxon>Bacillaceae</taxon>
        <taxon>Lentibacillus</taxon>
    </lineage>
</organism>
<dbReference type="EMBL" id="JBHTNH010000028">
    <property type="protein sequence ID" value="MFD1362813.1"/>
    <property type="molecule type" value="Genomic_DNA"/>
</dbReference>
<sequence>MFKNFVLVDEILTDILGAFSFILPLNGSILDKNNEKQASESAFLHQFSDACFYFKVKLYFWVNLKVSEKSNAKRIFSDEGKLPC</sequence>
<evidence type="ECO:0000313" key="1">
    <source>
        <dbReference type="EMBL" id="MFD1362813.1"/>
    </source>
</evidence>
<dbReference type="RefSeq" id="WP_382401728.1">
    <property type="nucleotide sequence ID" value="NZ_JBHTNH010000028.1"/>
</dbReference>
<dbReference type="Proteomes" id="UP001597178">
    <property type="component" value="Unassembled WGS sequence"/>
</dbReference>
<evidence type="ECO:0000313" key="2">
    <source>
        <dbReference type="Proteomes" id="UP001597178"/>
    </source>
</evidence>
<proteinExistence type="predicted"/>
<name>A0ABW3ZXC9_9BACI</name>
<reference evidence="2" key="1">
    <citation type="journal article" date="2019" name="Int. J. Syst. Evol. Microbiol.">
        <title>The Global Catalogue of Microorganisms (GCM) 10K type strain sequencing project: providing services to taxonomists for standard genome sequencing and annotation.</title>
        <authorList>
            <consortium name="The Broad Institute Genomics Platform"/>
            <consortium name="The Broad Institute Genome Sequencing Center for Infectious Disease"/>
            <person name="Wu L."/>
            <person name="Ma J."/>
        </authorList>
    </citation>
    <scope>NUCLEOTIDE SEQUENCE [LARGE SCALE GENOMIC DNA]</scope>
    <source>
        <strain evidence="2">CCUG 54822</strain>
    </source>
</reference>
<comment type="caution">
    <text evidence="1">The sequence shown here is derived from an EMBL/GenBank/DDBJ whole genome shotgun (WGS) entry which is preliminary data.</text>
</comment>